<sequence>MEINEIEIITSILCFGEGRTRSRTGWHREEAAVKTQGRRERKQLSPGRAHQNIGTAECATTVASKSRAFTAIRLLPPGFSCRMPIKINRAKMAPLQHYQNPEHLATLDCAAHLLGNGAAAGRVRSPRVHQPQRSQIHAGRRSDGPNLQMRFGLPNGKE</sequence>
<name>A0A9Q1F374_SYNKA</name>
<reference evidence="2" key="1">
    <citation type="journal article" date="2023" name="Science">
        <title>Genome structures resolve the early diversification of teleost fishes.</title>
        <authorList>
            <person name="Parey E."/>
            <person name="Louis A."/>
            <person name="Montfort J."/>
            <person name="Bouchez O."/>
            <person name="Roques C."/>
            <person name="Iampietro C."/>
            <person name="Lluch J."/>
            <person name="Castinel A."/>
            <person name="Donnadieu C."/>
            <person name="Desvignes T."/>
            <person name="Floi Bucao C."/>
            <person name="Jouanno E."/>
            <person name="Wen M."/>
            <person name="Mejri S."/>
            <person name="Dirks R."/>
            <person name="Jansen H."/>
            <person name="Henkel C."/>
            <person name="Chen W.J."/>
            <person name="Zahm M."/>
            <person name="Cabau C."/>
            <person name="Klopp C."/>
            <person name="Thompson A.W."/>
            <person name="Robinson-Rechavi M."/>
            <person name="Braasch I."/>
            <person name="Lecointre G."/>
            <person name="Bobe J."/>
            <person name="Postlethwait J.H."/>
            <person name="Berthelot C."/>
            <person name="Roest Crollius H."/>
            <person name="Guiguen Y."/>
        </authorList>
    </citation>
    <scope>NUCLEOTIDE SEQUENCE</scope>
    <source>
        <strain evidence="2">WJC10195</strain>
    </source>
</reference>
<feature type="region of interest" description="Disordered" evidence="1">
    <location>
        <begin position="121"/>
        <end position="158"/>
    </location>
</feature>
<keyword evidence="3" id="KW-1185">Reference proteome</keyword>
<evidence type="ECO:0000313" key="2">
    <source>
        <dbReference type="EMBL" id="KAJ8350159.1"/>
    </source>
</evidence>
<feature type="region of interest" description="Disordered" evidence="1">
    <location>
        <begin position="26"/>
        <end position="52"/>
    </location>
</feature>
<dbReference type="EMBL" id="JAINUF010000009">
    <property type="protein sequence ID" value="KAJ8350159.1"/>
    <property type="molecule type" value="Genomic_DNA"/>
</dbReference>
<dbReference type="Proteomes" id="UP001152622">
    <property type="component" value="Chromosome 9"/>
</dbReference>
<protein>
    <submittedName>
        <fullName evidence="2">Uncharacterized protein</fullName>
    </submittedName>
</protein>
<organism evidence="2 3">
    <name type="scientific">Synaphobranchus kaupii</name>
    <name type="common">Kaup's arrowtooth eel</name>
    <dbReference type="NCBI Taxonomy" id="118154"/>
    <lineage>
        <taxon>Eukaryota</taxon>
        <taxon>Metazoa</taxon>
        <taxon>Chordata</taxon>
        <taxon>Craniata</taxon>
        <taxon>Vertebrata</taxon>
        <taxon>Euteleostomi</taxon>
        <taxon>Actinopterygii</taxon>
        <taxon>Neopterygii</taxon>
        <taxon>Teleostei</taxon>
        <taxon>Anguilliformes</taxon>
        <taxon>Synaphobranchidae</taxon>
        <taxon>Synaphobranchus</taxon>
    </lineage>
</organism>
<proteinExistence type="predicted"/>
<gene>
    <name evidence="2" type="ORF">SKAU_G00252890</name>
</gene>
<evidence type="ECO:0000313" key="3">
    <source>
        <dbReference type="Proteomes" id="UP001152622"/>
    </source>
</evidence>
<accession>A0A9Q1F374</accession>
<evidence type="ECO:0000256" key="1">
    <source>
        <dbReference type="SAM" id="MobiDB-lite"/>
    </source>
</evidence>
<dbReference type="AlphaFoldDB" id="A0A9Q1F374"/>
<comment type="caution">
    <text evidence="2">The sequence shown here is derived from an EMBL/GenBank/DDBJ whole genome shotgun (WGS) entry which is preliminary data.</text>
</comment>